<evidence type="ECO:0000256" key="7">
    <source>
        <dbReference type="ARBA" id="ARBA00023237"/>
    </source>
</evidence>
<evidence type="ECO:0000259" key="12">
    <source>
        <dbReference type="Pfam" id="PF07715"/>
    </source>
</evidence>
<keyword evidence="10" id="KW-0732">Signal</keyword>
<evidence type="ECO:0000256" key="9">
    <source>
        <dbReference type="RuleBase" id="RU003357"/>
    </source>
</evidence>
<evidence type="ECO:0000256" key="4">
    <source>
        <dbReference type="ARBA" id="ARBA00022692"/>
    </source>
</evidence>
<dbReference type="Gene3D" id="2.170.130.10">
    <property type="entry name" value="TonB-dependent receptor, plug domain"/>
    <property type="match status" value="1"/>
</dbReference>
<evidence type="ECO:0000256" key="6">
    <source>
        <dbReference type="ARBA" id="ARBA00023136"/>
    </source>
</evidence>
<dbReference type="Proteomes" id="UP000281192">
    <property type="component" value="Chromosome"/>
</dbReference>
<dbReference type="Pfam" id="PF07715">
    <property type="entry name" value="Plug"/>
    <property type="match status" value="1"/>
</dbReference>
<sequence length="802" mass="85326">MRTQLLLLAAASASALSVSVAQAQTADDQTAVEEVVVTGTRTAGRSRLDTVSPVDVVDSKALTRQGSTELAQALSTLAPSLNFPRPSAVDGTDSVRPATLRGLAPDQTLVLLNGKRGHAAALVNVNGSVGRGSAAFDLNTIPTAALDRVEILREGAAAQYGSDAIAGVVNLRLREARSGGGATASYGLYNTEVKTARDTDGRKAKDGVTYTASVWQGFGIGEDGYLTVTADWSKRNPTNRSDVSSAFSPGVVTGRYGDAEIESKSLFANGGVPIGETWKAYGWLGYQHRDGESAAFPRLSNNAANILSIYPNGFLPKIVTDIDDYNAAFGAKGEAGAYTIDASFTYGQNDIDYGVKDSLNASYGPTSPTSFKAGSMRYRQAVASLDVTRPVTIAAFAQPSTLAFGAEYRKESYDIVAGEQASWANGGYNGLAAGAQGFPGFRPSNAVDVSRDNYSFYVDLDSQVTDKLDVDVAARFEDYSDFGTKTTGKIAARYDIADGFAVRGAVSTGFRAPALQQQYFTATSTNIISGTATEVGTFPATSPVSAVLGAKALEPEESKNYSLGLVYHRGPFEVTVDAYQIDIDNRIVLSENIQGSATGTATQQAIYTLLQPYGVTTARFFINGVDTTTKGVDVVVRYRLDAAEAGRFDLTLAGNYNETEVTRLPTTNTLSSLPVPPALFARVNVLTFERGTPRTKFVASGDWSKGPWGATLKLTGYGTVLQPNATASLDYWTGRKAVIDLEARRTFADKLTWAVGANNLFDEYPNRTPAAVNSTSGVVGFPNYSPFGFNGRFLYTRLSYNW</sequence>
<evidence type="ECO:0000256" key="5">
    <source>
        <dbReference type="ARBA" id="ARBA00023077"/>
    </source>
</evidence>
<accession>A0A2N5CUB9</accession>
<evidence type="ECO:0000256" key="2">
    <source>
        <dbReference type="ARBA" id="ARBA00022448"/>
    </source>
</evidence>
<feature type="signal peptide" evidence="10">
    <location>
        <begin position="1"/>
        <end position="23"/>
    </location>
</feature>
<evidence type="ECO:0000313" key="15">
    <source>
        <dbReference type="Proteomes" id="UP000234483"/>
    </source>
</evidence>
<dbReference type="PROSITE" id="PS52016">
    <property type="entry name" value="TONB_DEPENDENT_REC_3"/>
    <property type="match status" value="1"/>
</dbReference>
<dbReference type="SUPFAM" id="SSF56935">
    <property type="entry name" value="Porins"/>
    <property type="match status" value="1"/>
</dbReference>
<dbReference type="Gene3D" id="2.40.170.20">
    <property type="entry name" value="TonB-dependent receptor, beta-barrel domain"/>
    <property type="match status" value="1"/>
</dbReference>
<keyword evidence="2 8" id="KW-0813">Transport</keyword>
<feature type="domain" description="TonB-dependent receptor-like beta-barrel" evidence="11">
    <location>
        <begin position="281"/>
        <end position="760"/>
    </location>
</feature>
<keyword evidence="5 9" id="KW-0798">TonB box</keyword>
<dbReference type="Proteomes" id="UP000234483">
    <property type="component" value="Unassembled WGS sequence"/>
</dbReference>
<dbReference type="Pfam" id="PF00593">
    <property type="entry name" value="TonB_dep_Rec_b-barrel"/>
    <property type="match status" value="1"/>
</dbReference>
<protein>
    <submittedName>
        <fullName evidence="14">TonB-dependent receptor</fullName>
    </submittedName>
</protein>
<dbReference type="PANTHER" id="PTHR47234">
    <property type="match status" value="1"/>
</dbReference>
<keyword evidence="16" id="KW-1185">Reference proteome</keyword>
<dbReference type="InterPro" id="IPR000531">
    <property type="entry name" value="Beta-barrel_TonB"/>
</dbReference>
<dbReference type="PANTHER" id="PTHR47234:SF3">
    <property type="entry name" value="SECRETIN_TONB SHORT N-TERMINAL DOMAIN-CONTAINING PROTEIN"/>
    <property type="match status" value="1"/>
</dbReference>
<keyword evidence="14" id="KW-0675">Receptor</keyword>
<dbReference type="InterPro" id="IPR039426">
    <property type="entry name" value="TonB-dep_rcpt-like"/>
</dbReference>
<dbReference type="RefSeq" id="WP_101712929.1">
    <property type="nucleotide sequence ID" value="NZ_CP026100.1"/>
</dbReference>
<keyword evidence="4 8" id="KW-0812">Transmembrane</keyword>
<evidence type="ECO:0000256" key="10">
    <source>
        <dbReference type="SAM" id="SignalP"/>
    </source>
</evidence>
<keyword evidence="3 8" id="KW-1134">Transmembrane beta strand</keyword>
<evidence type="ECO:0000259" key="11">
    <source>
        <dbReference type="Pfam" id="PF00593"/>
    </source>
</evidence>
<evidence type="ECO:0000313" key="14">
    <source>
        <dbReference type="EMBL" id="PLR16872.1"/>
    </source>
</evidence>
<reference evidence="13 16" key="2">
    <citation type="submission" date="2018-01" db="EMBL/GenBank/DDBJ databases">
        <title>Complete genome sequence of Caulobacter flavus RHGG3.</title>
        <authorList>
            <person name="Yang E."/>
        </authorList>
    </citation>
    <scope>NUCLEOTIDE SEQUENCE [LARGE SCALE GENOMIC DNA]</scope>
    <source>
        <strain evidence="13 16">RHGG3</strain>
    </source>
</reference>
<organism evidence="14 15">
    <name type="scientific">Caulobacter flavus</name>
    <dbReference type="NCBI Taxonomy" id="1679497"/>
    <lineage>
        <taxon>Bacteria</taxon>
        <taxon>Pseudomonadati</taxon>
        <taxon>Pseudomonadota</taxon>
        <taxon>Alphaproteobacteria</taxon>
        <taxon>Caulobacterales</taxon>
        <taxon>Caulobacteraceae</taxon>
        <taxon>Caulobacter</taxon>
    </lineage>
</organism>
<evidence type="ECO:0000256" key="3">
    <source>
        <dbReference type="ARBA" id="ARBA00022452"/>
    </source>
</evidence>
<dbReference type="EMBL" id="CP026100">
    <property type="protein sequence ID" value="AYV47869.1"/>
    <property type="molecule type" value="Genomic_DNA"/>
</dbReference>
<dbReference type="InterPro" id="IPR012910">
    <property type="entry name" value="Plug_dom"/>
</dbReference>
<dbReference type="KEGG" id="cfh:C1707_17280"/>
<evidence type="ECO:0000313" key="13">
    <source>
        <dbReference type="EMBL" id="AYV47869.1"/>
    </source>
</evidence>
<keyword evidence="6 8" id="KW-0472">Membrane</keyword>
<keyword evidence="7 8" id="KW-0998">Cell outer membrane</keyword>
<dbReference type="OrthoDB" id="7051241at2"/>
<gene>
    <name evidence="13" type="ORF">C1707_17280</name>
    <name evidence="14" type="ORF">CFHF_10305</name>
</gene>
<comment type="subcellular location">
    <subcellularLocation>
        <location evidence="1 8">Cell outer membrane</location>
        <topology evidence="1 8">Multi-pass membrane protein</topology>
    </subcellularLocation>
</comment>
<name>A0A2N5CUB9_9CAUL</name>
<evidence type="ECO:0000256" key="8">
    <source>
        <dbReference type="PROSITE-ProRule" id="PRU01360"/>
    </source>
</evidence>
<proteinExistence type="inferred from homology"/>
<dbReference type="CDD" id="cd01347">
    <property type="entry name" value="ligand_gated_channel"/>
    <property type="match status" value="1"/>
</dbReference>
<evidence type="ECO:0000256" key="1">
    <source>
        <dbReference type="ARBA" id="ARBA00004571"/>
    </source>
</evidence>
<dbReference type="InterPro" id="IPR037066">
    <property type="entry name" value="Plug_dom_sf"/>
</dbReference>
<evidence type="ECO:0000313" key="16">
    <source>
        <dbReference type="Proteomes" id="UP000281192"/>
    </source>
</evidence>
<feature type="domain" description="TonB-dependent receptor plug" evidence="12">
    <location>
        <begin position="48"/>
        <end position="168"/>
    </location>
</feature>
<dbReference type="GO" id="GO:0009279">
    <property type="term" value="C:cell outer membrane"/>
    <property type="evidence" value="ECO:0007669"/>
    <property type="project" value="UniProtKB-SubCell"/>
</dbReference>
<dbReference type="EMBL" id="PJRQ01000019">
    <property type="protein sequence ID" value="PLR16872.1"/>
    <property type="molecule type" value="Genomic_DNA"/>
</dbReference>
<feature type="chain" id="PRO_5044577957" evidence="10">
    <location>
        <begin position="24"/>
        <end position="802"/>
    </location>
</feature>
<dbReference type="InterPro" id="IPR036942">
    <property type="entry name" value="Beta-barrel_TonB_sf"/>
</dbReference>
<comment type="similarity">
    <text evidence="8 9">Belongs to the TonB-dependent receptor family.</text>
</comment>
<reference evidence="14 15" key="1">
    <citation type="submission" date="2017-12" db="EMBL/GenBank/DDBJ databases">
        <title>The genome sequence of Caulobacter flavus CGMCC1 15093.</title>
        <authorList>
            <person name="Gao J."/>
            <person name="Mao X."/>
            <person name="Sun J."/>
        </authorList>
    </citation>
    <scope>NUCLEOTIDE SEQUENCE [LARGE SCALE GENOMIC DNA]</scope>
    <source>
        <strain evidence="14 15">CGMCC1 15093</strain>
    </source>
</reference>
<dbReference type="AlphaFoldDB" id="A0A2N5CUB9"/>